<evidence type="ECO:0000256" key="1">
    <source>
        <dbReference type="PROSITE-ProRule" id="PRU00175"/>
    </source>
</evidence>
<keyword evidence="2" id="KW-0472">Membrane</keyword>
<dbReference type="AlphaFoldDB" id="A0AAD8X0B1"/>
<evidence type="ECO:0000256" key="2">
    <source>
        <dbReference type="SAM" id="Phobius"/>
    </source>
</evidence>
<proteinExistence type="predicted"/>
<comment type="caution">
    <text evidence="4">The sequence shown here is derived from an EMBL/GenBank/DDBJ whole genome shotgun (WGS) entry which is preliminary data.</text>
</comment>
<dbReference type="FunFam" id="3.30.40.10:FF:000971">
    <property type="entry name" value="Putative RING zinc finger domain superfamily protein"/>
    <property type="match status" value="1"/>
</dbReference>
<keyword evidence="1" id="KW-0863">Zinc-finger</keyword>
<dbReference type="SMART" id="SM00184">
    <property type="entry name" value="RING"/>
    <property type="match status" value="1"/>
</dbReference>
<organism evidence="4 5">
    <name type="scientific">Lolium multiflorum</name>
    <name type="common">Italian ryegrass</name>
    <name type="synonym">Lolium perenne subsp. multiflorum</name>
    <dbReference type="NCBI Taxonomy" id="4521"/>
    <lineage>
        <taxon>Eukaryota</taxon>
        <taxon>Viridiplantae</taxon>
        <taxon>Streptophyta</taxon>
        <taxon>Embryophyta</taxon>
        <taxon>Tracheophyta</taxon>
        <taxon>Spermatophyta</taxon>
        <taxon>Magnoliopsida</taxon>
        <taxon>Liliopsida</taxon>
        <taxon>Poales</taxon>
        <taxon>Poaceae</taxon>
        <taxon>BOP clade</taxon>
        <taxon>Pooideae</taxon>
        <taxon>Poodae</taxon>
        <taxon>Poeae</taxon>
        <taxon>Poeae Chloroplast Group 2 (Poeae type)</taxon>
        <taxon>Loliodinae</taxon>
        <taxon>Loliinae</taxon>
        <taxon>Lolium</taxon>
    </lineage>
</organism>
<dbReference type="InterPro" id="IPR013083">
    <property type="entry name" value="Znf_RING/FYVE/PHD"/>
</dbReference>
<evidence type="ECO:0000259" key="3">
    <source>
        <dbReference type="PROSITE" id="PS50089"/>
    </source>
</evidence>
<dbReference type="Proteomes" id="UP001231189">
    <property type="component" value="Unassembled WGS sequence"/>
</dbReference>
<dbReference type="EMBL" id="JAUUTY010000002">
    <property type="protein sequence ID" value="KAK1684813.1"/>
    <property type="molecule type" value="Genomic_DNA"/>
</dbReference>
<dbReference type="PANTHER" id="PTHR47035:SF6">
    <property type="entry name" value="OS04G0571800 PROTEIN"/>
    <property type="match status" value="1"/>
</dbReference>
<dbReference type="InterPro" id="IPR053070">
    <property type="entry name" value="RING-type_E3_ubiquitin-ligase"/>
</dbReference>
<name>A0AAD8X0B1_LOLMU</name>
<dbReference type="InterPro" id="IPR001841">
    <property type="entry name" value="Znf_RING"/>
</dbReference>
<dbReference type="PANTHER" id="PTHR47035">
    <property type="entry name" value="OS11G0150450 PROTEIN"/>
    <property type="match status" value="1"/>
</dbReference>
<evidence type="ECO:0000313" key="4">
    <source>
        <dbReference type="EMBL" id="KAK1684813.1"/>
    </source>
</evidence>
<sequence length="199" mass="22032">MMFGSELNLLSAALGFGMTAVFIAFVCARFFCCRAPAADDGGAQPPLDFDADFPADLSRQMEHAHCGLEPWVIAAIPTMKYNFEAFHSKDDAQCSICLGEYNEKEILRIIPTCRHNFHLICLDVWLRKHTTCPMCRVSLKELPDGKADVIPACGIPQSPALPAVNPTPEWFLPTHRVHGGQQNSSGTQETVEMVIEIRQ</sequence>
<dbReference type="GO" id="GO:0008270">
    <property type="term" value="F:zinc ion binding"/>
    <property type="evidence" value="ECO:0007669"/>
    <property type="project" value="UniProtKB-KW"/>
</dbReference>
<dbReference type="Gene3D" id="3.30.40.10">
    <property type="entry name" value="Zinc/RING finger domain, C3HC4 (zinc finger)"/>
    <property type="match status" value="1"/>
</dbReference>
<feature type="transmembrane region" description="Helical" evidence="2">
    <location>
        <begin position="7"/>
        <end position="31"/>
    </location>
</feature>
<keyword evidence="5" id="KW-1185">Reference proteome</keyword>
<reference evidence="4" key="1">
    <citation type="submission" date="2023-07" db="EMBL/GenBank/DDBJ databases">
        <title>A chromosome-level genome assembly of Lolium multiflorum.</title>
        <authorList>
            <person name="Chen Y."/>
            <person name="Copetti D."/>
            <person name="Kolliker R."/>
            <person name="Studer B."/>
        </authorList>
    </citation>
    <scope>NUCLEOTIDE SEQUENCE</scope>
    <source>
        <strain evidence="4">02402/16</strain>
        <tissue evidence="4">Leaf</tissue>
    </source>
</reference>
<dbReference type="SUPFAM" id="SSF57850">
    <property type="entry name" value="RING/U-box"/>
    <property type="match status" value="1"/>
</dbReference>
<keyword evidence="2" id="KW-0812">Transmembrane</keyword>
<evidence type="ECO:0000313" key="5">
    <source>
        <dbReference type="Proteomes" id="UP001231189"/>
    </source>
</evidence>
<dbReference type="Pfam" id="PF13639">
    <property type="entry name" value="zf-RING_2"/>
    <property type="match status" value="1"/>
</dbReference>
<feature type="domain" description="RING-type" evidence="3">
    <location>
        <begin position="94"/>
        <end position="136"/>
    </location>
</feature>
<protein>
    <recommendedName>
        <fullName evidence="3">RING-type domain-containing protein</fullName>
    </recommendedName>
</protein>
<dbReference type="PROSITE" id="PS50089">
    <property type="entry name" value="ZF_RING_2"/>
    <property type="match status" value="1"/>
</dbReference>
<keyword evidence="1" id="KW-0479">Metal-binding</keyword>
<gene>
    <name evidence="4" type="ORF">QYE76_045661</name>
</gene>
<keyword evidence="2" id="KW-1133">Transmembrane helix</keyword>
<accession>A0AAD8X0B1</accession>
<keyword evidence="1" id="KW-0862">Zinc</keyword>